<dbReference type="RefSeq" id="WP_145388515.1">
    <property type="nucleotide sequence ID" value="NZ_CP037423.1"/>
</dbReference>
<organism evidence="4 5">
    <name type="scientific">Stieleria neptunia</name>
    <dbReference type="NCBI Taxonomy" id="2527979"/>
    <lineage>
        <taxon>Bacteria</taxon>
        <taxon>Pseudomonadati</taxon>
        <taxon>Planctomycetota</taxon>
        <taxon>Planctomycetia</taxon>
        <taxon>Pirellulales</taxon>
        <taxon>Pirellulaceae</taxon>
        <taxon>Stieleria</taxon>
    </lineage>
</organism>
<protein>
    <recommendedName>
        <fullName evidence="6">Flagellar biosynthesis protein, FliO</fullName>
    </recommendedName>
</protein>
<gene>
    <name evidence="4" type="ORF">Enr13x_39890</name>
</gene>
<dbReference type="AlphaFoldDB" id="A0A518HTK6"/>
<accession>A0A518HTK6</accession>
<keyword evidence="2" id="KW-1133">Transmembrane helix</keyword>
<evidence type="ECO:0000256" key="1">
    <source>
        <dbReference type="SAM" id="MobiDB-lite"/>
    </source>
</evidence>
<evidence type="ECO:0000256" key="3">
    <source>
        <dbReference type="SAM" id="SignalP"/>
    </source>
</evidence>
<feature type="region of interest" description="Disordered" evidence="1">
    <location>
        <begin position="259"/>
        <end position="291"/>
    </location>
</feature>
<evidence type="ECO:0000313" key="5">
    <source>
        <dbReference type="Proteomes" id="UP000319004"/>
    </source>
</evidence>
<feature type="region of interest" description="Disordered" evidence="1">
    <location>
        <begin position="65"/>
        <end position="94"/>
    </location>
</feature>
<keyword evidence="5" id="KW-1185">Reference proteome</keyword>
<dbReference type="Proteomes" id="UP000319004">
    <property type="component" value="Chromosome"/>
</dbReference>
<dbReference type="OrthoDB" id="245645at2"/>
<dbReference type="EMBL" id="CP037423">
    <property type="protein sequence ID" value="QDV44127.1"/>
    <property type="molecule type" value="Genomic_DNA"/>
</dbReference>
<name>A0A518HTK6_9BACT</name>
<feature type="transmembrane region" description="Helical" evidence="2">
    <location>
        <begin position="169"/>
        <end position="187"/>
    </location>
</feature>
<sequence precursor="true">MPFRFNRKSMCVFYALLISSSLATIAHGQRYAEPESRSSRQLGGMVDQLSRGESTVSIRRGVLSGDIGSVDRDGRSEIPVSPLRPSGSRLDGGSEHVVALRPQPMSVRQANFESNDHINDLYSGQQHQLQSRQSLDRLNAQDHYQSFIERENAAPEPEQADATEMISRIGINLVFVLALAVGGILFVRQIQKGKQGGRQDTPADLAGLKIDQVLQVTRGVSLYLVDSMASKILVAVDGGGIKSVSVLPSRFEDALEEPEAFSRQKESEAARAGGNVASRQASRRSVNKTSTSEIDENLIRLLLTKSKEAA</sequence>
<keyword evidence="2" id="KW-0812">Transmembrane</keyword>
<reference evidence="4 5" key="1">
    <citation type="submission" date="2019-03" db="EMBL/GenBank/DDBJ databases">
        <title>Deep-cultivation of Planctomycetes and their phenomic and genomic characterization uncovers novel biology.</title>
        <authorList>
            <person name="Wiegand S."/>
            <person name="Jogler M."/>
            <person name="Boedeker C."/>
            <person name="Pinto D."/>
            <person name="Vollmers J."/>
            <person name="Rivas-Marin E."/>
            <person name="Kohn T."/>
            <person name="Peeters S.H."/>
            <person name="Heuer A."/>
            <person name="Rast P."/>
            <person name="Oberbeckmann S."/>
            <person name="Bunk B."/>
            <person name="Jeske O."/>
            <person name="Meyerdierks A."/>
            <person name="Storesund J.E."/>
            <person name="Kallscheuer N."/>
            <person name="Luecker S."/>
            <person name="Lage O.M."/>
            <person name="Pohl T."/>
            <person name="Merkel B.J."/>
            <person name="Hornburger P."/>
            <person name="Mueller R.-W."/>
            <person name="Bruemmer F."/>
            <person name="Labrenz M."/>
            <person name="Spormann A.M."/>
            <person name="Op den Camp H."/>
            <person name="Overmann J."/>
            <person name="Amann R."/>
            <person name="Jetten M.S.M."/>
            <person name="Mascher T."/>
            <person name="Medema M.H."/>
            <person name="Devos D.P."/>
            <person name="Kaster A.-K."/>
            <person name="Ovreas L."/>
            <person name="Rohde M."/>
            <person name="Galperin M.Y."/>
            <person name="Jogler C."/>
        </authorList>
    </citation>
    <scope>NUCLEOTIDE SEQUENCE [LARGE SCALE GENOMIC DNA]</scope>
    <source>
        <strain evidence="4 5">Enr13</strain>
    </source>
</reference>
<evidence type="ECO:0000313" key="4">
    <source>
        <dbReference type="EMBL" id="QDV44127.1"/>
    </source>
</evidence>
<keyword evidence="2" id="KW-0472">Membrane</keyword>
<evidence type="ECO:0000256" key="2">
    <source>
        <dbReference type="SAM" id="Phobius"/>
    </source>
</evidence>
<feature type="chain" id="PRO_5021887662" description="Flagellar biosynthesis protein, FliO" evidence="3">
    <location>
        <begin position="24"/>
        <end position="310"/>
    </location>
</feature>
<feature type="signal peptide" evidence="3">
    <location>
        <begin position="1"/>
        <end position="23"/>
    </location>
</feature>
<keyword evidence="3" id="KW-0732">Signal</keyword>
<proteinExistence type="predicted"/>
<feature type="compositionally biased region" description="Basic and acidic residues" evidence="1">
    <location>
        <begin position="260"/>
        <end position="269"/>
    </location>
</feature>
<evidence type="ECO:0008006" key="6">
    <source>
        <dbReference type="Google" id="ProtNLM"/>
    </source>
</evidence>
<dbReference type="KEGG" id="snep:Enr13x_39890"/>